<dbReference type="VEuPathDB" id="VectorBase:ADAR2_002544"/>
<reference evidence="3 5" key="1">
    <citation type="journal article" date="2010" name="BMC Genomics">
        <title>Combination of measures distinguishes pre-miRNAs from other stem-loops in the genome of the newly sequenced Anopheles darlingi.</title>
        <authorList>
            <person name="Mendes N.D."/>
            <person name="Freitas A.T."/>
            <person name="Vasconcelos A.T."/>
            <person name="Sagot M.F."/>
        </authorList>
    </citation>
    <scope>NUCLEOTIDE SEQUENCE</scope>
</reference>
<feature type="region of interest" description="Disordered" evidence="1">
    <location>
        <begin position="161"/>
        <end position="320"/>
    </location>
</feature>
<dbReference type="EMBL" id="ADMH02000216">
    <property type="protein sequence ID" value="ETN67350.1"/>
    <property type="molecule type" value="Genomic_DNA"/>
</dbReference>
<organism evidence="3">
    <name type="scientific">Anopheles darlingi</name>
    <name type="common">Mosquito</name>
    <dbReference type="NCBI Taxonomy" id="43151"/>
    <lineage>
        <taxon>Eukaryota</taxon>
        <taxon>Metazoa</taxon>
        <taxon>Ecdysozoa</taxon>
        <taxon>Arthropoda</taxon>
        <taxon>Hexapoda</taxon>
        <taxon>Insecta</taxon>
        <taxon>Pterygota</taxon>
        <taxon>Neoptera</taxon>
        <taxon>Endopterygota</taxon>
        <taxon>Diptera</taxon>
        <taxon>Nematocera</taxon>
        <taxon>Culicoidea</taxon>
        <taxon>Culicidae</taxon>
        <taxon>Anophelinae</taxon>
        <taxon>Anopheles</taxon>
    </lineage>
</organism>
<dbReference type="InterPro" id="IPR001660">
    <property type="entry name" value="SAM"/>
</dbReference>
<proteinExistence type="predicted"/>
<dbReference type="InterPro" id="IPR013761">
    <property type="entry name" value="SAM/pointed_sf"/>
</dbReference>
<dbReference type="OrthoDB" id="10067653at2759"/>
<dbReference type="SUPFAM" id="SSF47769">
    <property type="entry name" value="SAM/Pointed domain"/>
    <property type="match status" value="1"/>
</dbReference>
<sequence length="484" mass="52081">MPNPTAASWVKFFTNADIPSQAAATYAHVFVENRIQMDMLMDLNKEYLREMGITTMGDIIAILRHAKKVSEQSAREKVLSLPETETSVPVATVSGTPNTVTVSNGKKIEKASSTRIVSSVGTSLTEGKARRVLPEHEGKYKITLPSGSTARSKEILEKKLSIGKHKATDSERESSSGRVAGTKRGSIFDRLNTDEDGDGPPSTAVGYAKTQKIDTNSTPGSSSSSIFSRLGGRERAAERTSSGQSDAPSSSILKKSPSSQRTSQTDQRKVTPMEQKVILVKKIPAKATKLSSDEDDEQDDYRRSESYAGTDSVSGPKSVSFSAEDEVLEIAPRKTYKTGSGSPGGRLHFNDRDVPVKQRLGGINRGKLVTGSTAIHRGPRVMDHGGPKALHGTKKVTTMKHSVGGGGKLSPVSRATMKLDTVVHGRKQPVHTRLSLGSARSGSDAQQLVKRVERFSLDSKLSKVDKGNGSSNASVFNRLGYNRK</sequence>
<evidence type="ECO:0000313" key="5">
    <source>
        <dbReference type="Proteomes" id="UP000000673"/>
    </source>
</evidence>
<dbReference type="FunCoup" id="W5JW47">
    <property type="interactions" value="215"/>
</dbReference>
<evidence type="ECO:0000256" key="1">
    <source>
        <dbReference type="SAM" id="MobiDB-lite"/>
    </source>
</evidence>
<dbReference type="InterPro" id="IPR040772">
    <property type="entry name" value="C19orf47_SAM"/>
</dbReference>
<dbReference type="Pfam" id="PF18017">
    <property type="entry name" value="SAM_4"/>
    <property type="match status" value="1"/>
</dbReference>
<name>W5JW47_ANODA</name>
<dbReference type="HOGENOM" id="CLU_564085_0_0_1"/>
<feature type="compositionally biased region" description="Low complexity" evidence="1">
    <location>
        <begin position="217"/>
        <end position="228"/>
    </location>
</feature>
<protein>
    <recommendedName>
        <fullName evidence="2">SAM domain-containing protein</fullName>
    </recommendedName>
</protein>
<evidence type="ECO:0000313" key="4">
    <source>
        <dbReference type="EnsemblMetazoa" id="ADAC000845-PA"/>
    </source>
</evidence>
<dbReference type="OMA" id="VHITGVH"/>
<evidence type="ECO:0000313" key="3">
    <source>
        <dbReference type="EMBL" id="ETN67350.1"/>
    </source>
</evidence>
<reference evidence="4" key="4">
    <citation type="submission" date="2015-06" db="UniProtKB">
        <authorList>
            <consortium name="EnsemblMetazoa"/>
        </authorList>
    </citation>
    <scope>IDENTIFICATION</scope>
</reference>
<accession>W5JW47</accession>
<feature type="compositionally biased region" description="Basic and acidic residues" evidence="1">
    <location>
        <begin position="161"/>
        <end position="175"/>
    </location>
</feature>
<feature type="compositionally biased region" description="Low complexity" evidence="1">
    <location>
        <begin position="248"/>
        <end position="259"/>
    </location>
</feature>
<gene>
    <name evidence="3" type="ORF">AND_000845</name>
</gene>
<dbReference type="AlphaFoldDB" id="W5JW47"/>
<reference evidence="3" key="3">
    <citation type="journal article" date="2013" name="Nucleic Acids Res.">
        <title>The genome of Anopheles darlingi, the main neotropical malaria vector.</title>
        <authorList>
            <person name="Marinotti O."/>
            <person name="Cerqueira G.C."/>
            <person name="de Almeida L.G."/>
            <person name="Ferro M.I."/>
            <person name="Loreto E.L."/>
            <person name="Zaha A."/>
            <person name="Teixeira S.M."/>
            <person name="Wespiser A.R."/>
            <person name="Almeida E Silva A."/>
            <person name="Schlindwein A.D."/>
            <person name="Pacheco A.C."/>
            <person name="Silva A.L."/>
            <person name="Graveley B.R."/>
            <person name="Walenz B.P."/>
            <person name="Lima Bde A."/>
            <person name="Ribeiro C.A."/>
            <person name="Nunes-Silva C.G."/>
            <person name="de Carvalho C.R."/>
            <person name="Soares C.M."/>
            <person name="de Menezes C.B."/>
            <person name="Matiolli C."/>
            <person name="Caffrey D."/>
            <person name="Araujo D.A."/>
            <person name="de Oliveira D.M."/>
            <person name="Golenbock D."/>
            <person name="Grisard E.C."/>
            <person name="Fantinatti-Garboggini F."/>
            <person name="de Carvalho F.M."/>
            <person name="Barcellos F.G."/>
            <person name="Prosdocimi F."/>
            <person name="May G."/>
            <person name="Azevedo Junior G.M."/>
            <person name="Guimaraes G.M."/>
            <person name="Goldman G.H."/>
            <person name="Padilha I.Q."/>
            <person name="Batista Jda S."/>
            <person name="Ferro J.A."/>
            <person name="Ribeiro J.M."/>
            <person name="Fietto J.L."/>
            <person name="Dabbas K.M."/>
            <person name="Cerdeira L."/>
            <person name="Agnez-Lima L.F."/>
            <person name="Brocchi M."/>
            <person name="de Carvalho M.O."/>
            <person name="Teixeira Mde M."/>
            <person name="Diniz Maia Mde M."/>
            <person name="Goldman M.H."/>
            <person name="Cruz Schneider M.P."/>
            <person name="Felipe M.S."/>
            <person name="Hungria M."/>
            <person name="Nicolas M.F."/>
            <person name="Pereira M."/>
            <person name="Montes M.A."/>
            <person name="Cantao M.E."/>
            <person name="Vincentz M."/>
            <person name="Rafael M.S."/>
            <person name="Silverman N."/>
            <person name="Stoco P.H."/>
            <person name="Souza R.C."/>
            <person name="Vicentini R."/>
            <person name="Gazzinelli R.T."/>
            <person name="Neves Rde O."/>
            <person name="Silva R."/>
            <person name="Astolfi-Filho S."/>
            <person name="Maciel T.E."/>
            <person name="Urmenyi T.P."/>
            <person name="Tadei W.P."/>
            <person name="Camargo E.P."/>
            <person name="de Vasconcelos A.T."/>
        </authorList>
    </citation>
    <scope>NUCLEOTIDE SEQUENCE</scope>
</reference>
<dbReference type="Proteomes" id="UP000000673">
    <property type="component" value="Unassembled WGS sequence"/>
</dbReference>
<dbReference type="GO" id="GO:0005634">
    <property type="term" value="C:nucleus"/>
    <property type="evidence" value="ECO:0007669"/>
    <property type="project" value="TreeGrafter"/>
</dbReference>
<dbReference type="PANTHER" id="PTHR21359">
    <property type="entry name" value="DUF5577 DOMAIN-CONTAINING PROTEIN"/>
    <property type="match status" value="1"/>
</dbReference>
<dbReference type="EnsemblMetazoa" id="ADAC000845-RA">
    <property type="protein sequence ID" value="ADAC000845-PA"/>
    <property type="gene ID" value="ADAC000845"/>
</dbReference>
<dbReference type="VEuPathDB" id="VectorBase:ADAC000845"/>
<feature type="domain" description="SAM" evidence="2">
    <location>
        <begin position="1"/>
        <end position="72"/>
    </location>
</feature>
<keyword evidence="5" id="KW-1185">Reference proteome</keyword>
<feature type="compositionally biased region" description="Polar residues" evidence="1">
    <location>
        <begin position="307"/>
        <end position="320"/>
    </location>
</feature>
<evidence type="ECO:0000259" key="2">
    <source>
        <dbReference type="PROSITE" id="PS50105"/>
    </source>
</evidence>
<dbReference type="PANTHER" id="PTHR21359:SF1">
    <property type="entry name" value="DUF5577 DOMAIN-CONTAINING PROTEIN"/>
    <property type="match status" value="1"/>
</dbReference>
<dbReference type="eggNOG" id="KOG3930">
    <property type="taxonomic scope" value="Eukaryota"/>
</dbReference>
<dbReference type="CDD" id="cd09531">
    <property type="entry name" value="SAM_CS047"/>
    <property type="match status" value="1"/>
</dbReference>
<feature type="region of interest" description="Disordered" evidence="1">
    <location>
        <begin position="462"/>
        <end position="484"/>
    </location>
</feature>
<dbReference type="Gene3D" id="1.10.150.50">
    <property type="entry name" value="Transcription Factor, Ets-1"/>
    <property type="match status" value="1"/>
</dbReference>
<reference evidence="3" key="2">
    <citation type="submission" date="2010-05" db="EMBL/GenBank/DDBJ databases">
        <authorList>
            <person name="Almeida L.G."/>
            <person name="Nicolas M.F."/>
            <person name="Souza R.C."/>
            <person name="Vasconcelos A.T.R."/>
        </authorList>
    </citation>
    <scope>NUCLEOTIDE SEQUENCE</scope>
</reference>
<dbReference type="InterPro" id="IPR039161">
    <property type="entry name" value="C19orf47-like"/>
</dbReference>
<dbReference type="PROSITE" id="PS50105">
    <property type="entry name" value="SAM_DOMAIN"/>
    <property type="match status" value="1"/>
</dbReference>